<dbReference type="PANTHER" id="PTHR42959:SF1">
    <property type="entry name" value="CARBAMOYLTRANSFERASE HYPF"/>
    <property type="match status" value="1"/>
</dbReference>
<dbReference type="Proteomes" id="UP000214975">
    <property type="component" value="Chromosome"/>
</dbReference>
<dbReference type="NCBIfam" id="TIGR00143">
    <property type="entry name" value="hypF"/>
    <property type="match status" value="1"/>
</dbReference>
<evidence type="ECO:0000256" key="3">
    <source>
        <dbReference type="ARBA" id="ARBA00008097"/>
    </source>
</evidence>
<evidence type="ECO:0000256" key="5">
    <source>
        <dbReference type="ARBA" id="ARBA00022723"/>
    </source>
</evidence>
<dbReference type="InterPro" id="IPR043129">
    <property type="entry name" value="ATPase_NBD"/>
</dbReference>
<dbReference type="InterPro" id="IPR006070">
    <property type="entry name" value="Sua5-like_dom"/>
</dbReference>
<name>A0A223HYK6_THETR</name>
<comment type="similarity">
    <text evidence="3 10">Belongs to the carbamoyltransferase HypF family.</text>
</comment>
<comment type="catalytic activity">
    <reaction evidence="8 11">
        <text>an acyl phosphate + H2O = a carboxylate + phosphate + H(+)</text>
        <dbReference type="Rhea" id="RHEA:14965"/>
        <dbReference type="ChEBI" id="CHEBI:15377"/>
        <dbReference type="ChEBI" id="CHEBI:15378"/>
        <dbReference type="ChEBI" id="CHEBI:29067"/>
        <dbReference type="ChEBI" id="CHEBI:43474"/>
        <dbReference type="ChEBI" id="CHEBI:59918"/>
        <dbReference type="EC" id="3.6.1.7"/>
    </reaction>
</comment>
<accession>A0A223HYK6</accession>
<dbReference type="InterPro" id="IPR041440">
    <property type="entry name" value="HypF_C"/>
</dbReference>
<sequence>MAERDLQSIYAKQINIKGIVQGVGFRPFVYNLAQKYNLHGIVFNTSSGLYIKIEGNDKNINSFIYELKANPPKLSKIDEVLIESCDVEGYRDFSIKLSQKDDGFVPISPDMGVCNDCVNEMMDENNRRYRYPFINCTNCGPRFSIIEDIPYDRPKTSMKKFPMCDLCKGEYTNPLDRRFHAQPVACFDCGPSLNYVGPNANDDPIKAVAEDLRNGKIVAIKGIGGYHLAVNALSHDAVFRLRERKNRYGKPLALMMKDIDCVKKFCYLSDDEMELLNSQRRPIVLLKKKYKFEGISDGLNSVGVMLPYTPIHYLLFEFIDFPIVMTSGNISEEPLCKDNEEALKRLKGIADSFLLNNRDIVNRIDDTVTSYKAKRERVIRRARGYAPQPILFKDKLKSILAVGGYYKNTFCLTKGNYAFLSHHIGDLDNSKTYMYYMNEIKKYIKLFKAEPKYVACDMHPRYLSTQFAKSLDLPVIYTQHHHAHIVSCMAEYGISDKVIGFAYDGTGYGPDGNVWGAEFLIADLKDFVRAGHLKYNFLPGGELAIKKIYRTSIGFIRDDMSFYGDYLKRFDPKEIEIINMQMDRKMNAPLVSSIGRLFDAVTSLIGLEDVVKYEGQAAMELESIIESDLSHYDYSISNVDGYIVDTSNILRQVYSDYLKGISKGIISARFHNTIVEFTVDIALRLRENYKINKVVLSGGSFQNKYLLENITDKLLKEGFSVYSNSMVPCNDGGIALGQAVIANYKLEV</sequence>
<dbReference type="GO" id="GO:0008270">
    <property type="term" value="F:zinc ion binding"/>
    <property type="evidence" value="ECO:0007669"/>
    <property type="project" value="UniProtKB-KW"/>
</dbReference>
<evidence type="ECO:0000256" key="2">
    <source>
        <dbReference type="ARBA" id="ARBA00005614"/>
    </source>
</evidence>
<dbReference type="EMBL" id="CP016893">
    <property type="protein sequence ID" value="AST57566.1"/>
    <property type="molecule type" value="Genomic_DNA"/>
</dbReference>
<dbReference type="SUPFAM" id="SSF53067">
    <property type="entry name" value="Actin-like ATPase domain"/>
    <property type="match status" value="1"/>
</dbReference>
<dbReference type="Pfam" id="PF22521">
    <property type="entry name" value="HypF_C_2"/>
    <property type="match status" value="1"/>
</dbReference>
<dbReference type="FunFam" id="3.30.420.40:FF:000124">
    <property type="entry name" value="Carbamoyltransferase HypF"/>
    <property type="match status" value="1"/>
</dbReference>
<dbReference type="GO" id="GO:0051604">
    <property type="term" value="P:protein maturation"/>
    <property type="evidence" value="ECO:0007669"/>
    <property type="project" value="TreeGrafter"/>
</dbReference>
<evidence type="ECO:0000313" key="13">
    <source>
        <dbReference type="Proteomes" id="UP000214975"/>
    </source>
</evidence>
<dbReference type="Gene3D" id="3.90.870.50">
    <property type="match status" value="1"/>
</dbReference>
<dbReference type="Pfam" id="PF07503">
    <property type="entry name" value="zf-HYPF"/>
    <property type="match status" value="2"/>
</dbReference>
<comment type="catalytic activity">
    <reaction evidence="9">
        <text>C-terminal L-cysteinyl-[HypE protein] + carbamoyl phosphate + ATP + H2O = C-terminal S-carboxamide-L-cysteinyl-[HypE protein] + AMP + phosphate + diphosphate + H(+)</text>
        <dbReference type="Rhea" id="RHEA:55636"/>
        <dbReference type="Rhea" id="RHEA-COMP:14247"/>
        <dbReference type="Rhea" id="RHEA-COMP:14392"/>
        <dbReference type="ChEBI" id="CHEBI:15377"/>
        <dbReference type="ChEBI" id="CHEBI:15378"/>
        <dbReference type="ChEBI" id="CHEBI:30616"/>
        <dbReference type="ChEBI" id="CHEBI:33019"/>
        <dbReference type="ChEBI" id="CHEBI:43474"/>
        <dbReference type="ChEBI" id="CHEBI:58228"/>
        <dbReference type="ChEBI" id="CHEBI:76913"/>
        <dbReference type="ChEBI" id="CHEBI:139126"/>
        <dbReference type="ChEBI" id="CHEBI:456215"/>
    </reaction>
</comment>
<evidence type="ECO:0000313" key="12">
    <source>
        <dbReference type="EMBL" id="AST57566.1"/>
    </source>
</evidence>
<dbReference type="GO" id="GO:0003998">
    <property type="term" value="F:acylphosphatase activity"/>
    <property type="evidence" value="ECO:0007669"/>
    <property type="project" value="UniProtKB-EC"/>
</dbReference>
<evidence type="ECO:0000256" key="7">
    <source>
        <dbReference type="ARBA" id="ARBA00022833"/>
    </source>
</evidence>
<dbReference type="InterPro" id="IPR036046">
    <property type="entry name" value="Acylphosphatase-like_dom_sf"/>
</dbReference>
<feature type="active site" evidence="11">
    <location>
        <position position="26"/>
    </location>
</feature>
<dbReference type="GO" id="GO:0016874">
    <property type="term" value="F:ligase activity"/>
    <property type="evidence" value="ECO:0007669"/>
    <property type="project" value="UniProtKB-UniRule"/>
</dbReference>
<dbReference type="GO" id="GO:0003725">
    <property type="term" value="F:double-stranded RNA binding"/>
    <property type="evidence" value="ECO:0007669"/>
    <property type="project" value="InterPro"/>
</dbReference>
<dbReference type="PANTHER" id="PTHR42959">
    <property type="entry name" value="CARBAMOYLTRANSFERASE"/>
    <property type="match status" value="1"/>
</dbReference>
<dbReference type="InterPro" id="IPR051060">
    <property type="entry name" value="Carbamoyltrans_HypF-like"/>
</dbReference>
<dbReference type="EC" id="6.2.-.-" evidence="10"/>
<comment type="pathway">
    <text evidence="1">Protein modification; [NiFe] hydrogenase maturation.</text>
</comment>
<evidence type="ECO:0000256" key="6">
    <source>
        <dbReference type="ARBA" id="ARBA00022771"/>
    </source>
</evidence>
<keyword evidence="7" id="KW-0862">Zinc</keyword>
<keyword evidence="4" id="KW-0436">Ligase</keyword>
<dbReference type="AlphaFoldDB" id="A0A223HYK6"/>
<evidence type="ECO:0000256" key="1">
    <source>
        <dbReference type="ARBA" id="ARBA00004711"/>
    </source>
</evidence>
<organism evidence="12 13">
    <name type="scientific">Thermoanaerobacterium thermosaccharolyticum</name>
    <name type="common">Clostridium thermosaccharolyticum</name>
    <dbReference type="NCBI Taxonomy" id="1517"/>
    <lineage>
        <taxon>Bacteria</taxon>
        <taxon>Bacillati</taxon>
        <taxon>Bacillota</taxon>
        <taxon>Clostridia</taxon>
        <taxon>Thermoanaerobacterales</taxon>
        <taxon>Thermoanaerobacteraceae</taxon>
        <taxon>Thermoanaerobacterium</taxon>
    </lineage>
</organism>
<dbReference type="PIRSF" id="PIRSF006256">
    <property type="entry name" value="CMPcnvr_hdrg_mat"/>
    <property type="match status" value="1"/>
</dbReference>
<dbReference type="SUPFAM" id="SSF55821">
    <property type="entry name" value="YrdC/RibB"/>
    <property type="match status" value="1"/>
</dbReference>
<evidence type="ECO:0000256" key="10">
    <source>
        <dbReference type="PIRNR" id="PIRNR006256"/>
    </source>
</evidence>
<dbReference type="PROSITE" id="PS51160">
    <property type="entry name" value="ACYLPHOSPHATASE_3"/>
    <property type="match status" value="1"/>
</dbReference>
<evidence type="ECO:0000256" key="4">
    <source>
        <dbReference type="ARBA" id="ARBA00022598"/>
    </source>
</evidence>
<dbReference type="RefSeq" id="WP_094397293.1">
    <property type="nucleotide sequence ID" value="NZ_CP016893.1"/>
</dbReference>
<keyword evidence="6" id="KW-0863">Zinc-finger</keyword>
<proteinExistence type="inferred from homology"/>
<dbReference type="InterPro" id="IPR001792">
    <property type="entry name" value="Acylphosphatase-like_dom"/>
</dbReference>
<reference evidence="12 13" key="1">
    <citation type="submission" date="2016-08" db="EMBL/GenBank/DDBJ databases">
        <title>A novel genetic cassette of butanologenic Thermoanaerobacterium thermosaccharolyticum that directly convert cellulose to butanol.</title>
        <authorList>
            <person name="Li T."/>
            <person name="He J."/>
        </authorList>
    </citation>
    <scope>NUCLEOTIDE SEQUENCE [LARGE SCALE GENOMIC DNA]</scope>
    <source>
        <strain evidence="12 13">TG57</strain>
    </source>
</reference>
<dbReference type="InterPro" id="IPR011125">
    <property type="entry name" value="Znf_HypF"/>
</dbReference>
<dbReference type="InterPro" id="IPR055128">
    <property type="entry name" value="HypF_C_2"/>
</dbReference>
<dbReference type="Gene3D" id="3.30.420.40">
    <property type="match status" value="1"/>
</dbReference>
<dbReference type="Gene3D" id="3.30.110.120">
    <property type="match status" value="1"/>
</dbReference>
<dbReference type="PROSITE" id="PS00150">
    <property type="entry name" value="ACYLPHOSPHATASE_1"/>
    <property type="match status" value="1"/>
</dbReference>
<dbReference type="Pfam" id="PF01300">
    <property type="entry name" value="Sua5_yciO_yrdC"/>
    <property type="match status" value="1"/>
</dbReference>
<evidence type="ECO:0000256" key="8">
    <source>
        <dbReference type="ARBA" id="ARBA00047645"/>
    </source>
</evidence>
<dbReference type="GO" id="GO:0016743">
    <property type="term" value="F:carboxyl- or carbamoyltransferase activity"/>
    <property type="evidence" value="ECO:0007669"/>
    <property type="project" value="UniProtKB-UniRule"/>
</dbReference>
<feature type="active site" evidence="11">
    <location>
        <position position="44"/>
    </location>
</feature>
<protein>
    <recommendedName>
        <fullName evidence="10">Carbamoyltransferase</fullName>
        <ecNumber evidence="10">6.2.-.-</ecNumber>
    </recommendedName>
</protein>
<dbReference type="InterPro" id="IPR004421">
    <property type="entry name" value="Carbamoyltransferase_HypF"/>
</dbReference>
<evidence type="ECO:0000256" key="11">
    <source>
        <dbReference type="PROSITE-ProRule" id="PRU00520"/>
    </source>
</evidence>
<comment type="similarity">
    <text evidence="2">Belongs to the acylphosphatase family.</text>
</comment>
<dbReference type="SUPFAM" id="SSF54975">
    <property type="entry name" value="Acylphosphatase/BLUF domain-like"/>
    <property type="match status" value="1"/>
</dbReference>
<dbReference type="Gene3D" id="3.30.420.360">
    <property type="match status" value="1"/>
</dbReference>
<dbReference type="Pfam" id="PF17788">
    <property type="entry name" value="HypF_C"/>
    <property type="match status" value="1"/>
</dbReference>
<dbReference type="InterPro" id="IPR017968">
    <property type="entry name" value="Acylphosphatase_CS"/>
</dbReference>
<dbReference type="InterPro" id="IPR017945">
    <property type="entry name" value="DHBP_synth_RibB-like_a/b_dom"/>
</dbReference>
<dbReference type="PROSITE" id="PS51163">
    <property type="entry name" value="YRDC"/>
    <property type="match status" value="1"/>
</dbReference>
<gene>
    <name evidence="12" type="ORF">Thert_01541</name>
</gene>
<dbReference type="Pfam" id="PF00708">
    <property type="entry name" value="Acylphosphatase"/>
    <property type="match status" value="1"/>
</dbReference>
<evidence type="ECO:0000256" key="9">
    <source>
        <dbReference type="ARBA" id="ARBA00048220"/>
    </source>
</evidence>
<keyword evidence="11" id="KW-0378">Hydrolase</keyword>
<keyword evidence="5" id="KW-0479">Metal-binding</keyword>
<dbReference type="UniPathway" id="UPA00335"/>